<evidence type="ECO:0000313" key="2">
    <source>
        <dbReference type="Proteomes" id="UP000827872"/>
    </source>
</evidence>
<reference evidence="1" key="1">
    <citation type="submission" date="2021-08" db="EMBL/GenBank/DDBJ databases">
        <title>The first chromosome-level gecko genome reveals the dynamic sex chromosomes of Neotropical dwarf geckos (Sphaerodactylidae: Sphaerodactylus).</title>
        <authorList>
            <person name="Pinto B.J."/>
            <person name="Keating S.E."/>
            <person name="Gamble T."/>
        </authorList>
    </citation>
    <scope>NUCLEOTIDE SEQUENCE</scope>
    <source>
        <strain evidence="1">TG3544</strain>
    </source>
</reference>
<proteinExistence type="predicted"/>
<sequence>MKDVSPSPRELQKGLAVTFPVRVFKLLGIQILLVTNAAGALGESYCIGDLMIIRDHINLLGLAGQNPLLGPNEERFGPRFPALSDVYTVKNPSR</sequence>
<protein>
    <submittedName>
        <fullName evidence="1">Uncharacterized protein</fullName>
    </submittedName>
</protein>
<name>A0ACB8F7T3_9SAUR</name>
<evidence type="ECO:0000313" key="1">
    <source>
        <dbReference type="EMBL" id="KAH8000971.1"/>
    </source>
</evidence>
<dbReference type="Proteomes" id="UP000827872">
    <property type="component" value="Linkage Group LG05"/>
</dbReference>
<gene>
    <name evidence="1" type="ORF">K3G42_030178</name>
</gene>
<organism evidence="1 2">
    <name type="scientific">Sphaerodactylus townsendi</name>
    <dbReference type="NCBI Taxonomy" id="933632"/>
    <lineage>
        <taxon>Eukaryota</taxon>
        <taxon>Metazoa</taxon>
        <taxon>Chordata</taxon>
        <taxon>Craniata</taxon>
        <taxon>Vertebrata</taxon>
        <taxon>Euteleostomi</taxon>
        <taxon>Lepidosauria</taxon>
        <taxon>Squamata</taxon>
        <taxon>Bifurcata</taxon>
        <taxon>Gekkota</taxon>
        <taxon>Sphaerodactylidae</taxon>
        <taxon>Sphaerodactylus</taxon>
    </lineage>
</organism>
<dbReference type="EMBL" id="CM037618">
    <property type="protein sequence ID" value="KAH8000971.1"/>
    <property type="molecule type" value="Genomic_DNA"/>
</dbReference>
<comment type="caution">
    <text evidence="1">The sequence shown here is derived from an EMBL/GenBank/DDBJ whole genome shotgun (WGS) entry which is preliminary data.</text>
</comment>
<accession>A0ACB8F7T3</accession>
<keyword evidence="2" id="KW-1185">Reference proteome</keyword>